<dbReference type="GeneID" id="55802827"/>
<accession>A0A5S9C0Y7</accession>
<sequence>MDNKNQEKNMLDTLAQRDAGINTNKVDTFIGWHDVKREDLPYGGLFFPKSYNFQVQPANAETVAHYSSMDETNPLSVQSALTHVIKKHIRITDNGEVVNSLDVIHESMRFWFAMLVHTYTGNSTSLENSEMCPKCNHSNKVVITPYVIKFMELDDYVRERVDVNTGMFIQKTKSYGELEYQPITLGMRAELMAYMQEKYQKKESFDMQFLSYAPLIYPLRKKGQSIDDLYKNVYYPMTQDIKKFSTFTKIINKVALDQLLTIDTNCSKCDHRFQVDISKTQGLRHIFLDSSADDELL</sequence>
<dbReference type="RefSeq" id="YP_009873706.1">
    <property type="nucleotide sequence ID" value="NC_049340.1"/>
</dbReference>
<dbReference type="EMBL" id="AP019524">
    <property type="protein sequence ID" value="BBI90414.1"/>
    <property type="molecule type" value="Genomic_DNA"/>
</dbReference>
<name>A0A5S9C0Y7_9CAUD</name>
<organism evidence="1 2">
    <name type="scientific">Tenacibaculum phage PTm1</name>
    <dbReference type="NCBI Taxonomy" id="2547425"/>
    <lineage>
        <taxon>Viruses</taxon>
        <taxon>Duplodnaviria</taxon>
        <taxon>Heunggongvirae</taxon>
        <taxon>Uroviricota</taxon>
        <taxon>Caudoviricetes</taxon>
        <taxon>Shirahamavirus</taxon>
        <taxon>Shirahamavirus PTm1</taxon>
    </lineage>
</organism>
<proteinExistence type="predicted"/>
<evidence type="ECO:0000313" key="1">
    <source>
        <dbReference type="EMBL" id="BBI90414.1"/>
    </source>
</evidence>
<protein>
    <submittedName>
        <fullName evidence="1">Uncharacterized protein</fullName>
    </submittedName>
</protein>
<dbReference type="Proteomes" id="UP000422648">
    <property type="component" value="Segment"/>
</dbReference>
<reference evidence="1 2" key="1">
    <citation type="journal article" date="2019" name="Arch. Virol.">
        <title>A novel jumbo Tenacibaculum maritimum lytic phage with head-fiber-like appendages.</title>
        <authorList>
            <person name="Kawato Y."/>
            <person name="Istiqomah I."/>
            <person name="Gaafar A.Y."/>
            <person name="Hanaoka M."/>
            <person name="Ishimaru K."/>
            <person name="Yasuike M."/>
            <person name="Nishiki I."/>
            <person name="Nakamura Y."/>
            <person name="Fujiwara A."/>
            <person name="Nakai T."/>
        </authorList>
    </citation>
    <scope>NUCLEOTIDE SEQUENCE [LARGE SCALE GENOMIC DNA]</scope>
    <source>
        <strain evidence="1 2">PTm1</strain>
    </source>
</reference>
<dbReference type="KEGG" id="vg:55802827"/>
<evidence type="ECO:0000313" key="2">
    <source>
        <dbReference type="Proteomes" id="UP000422648"/>
    </source>
</evidence>
<keyword evidence="2" id="KW-1185">Reference proteome</keyword>